<dbReference type="GO" id="GO:0020037">
    <property type="term" value="F:heme binding"/>
    <property type="evidence" value="ECO:0007669"/>
    <property type="project" value="InterPro"/>
</dbReference>
<dbReference type="InterPro" id="IPR002324">
    <property type="entry name" value="Cyt_c_ID"/>
</dbReference>
<evidence type="ECO:0000256" key="5">
    <source>
        <dbReference type="ARBA" id="ARBA00023004"/>
    </source>
</evidence>
<gene>
    <name evidence="7" type="primary">nirM_9</name>
    <name evidence="7" type="ORF">GALL_411290</name>
</gene>
<evidence type="ECO:0000256" key="2">
    <source>
        <dbReference type="ARBA" id="ARBA00022617"/>
    </source>
</evidence>
<dbReference type="EMBL" id="MLJW01001677">
    <property type="protein sequence ID" value="OIQ77179.1"/>
    <property type="molecule type" value="Genomic_DNA"/>
</dbReference>
<proteinExistence type="predicted"/>
<dbReference type="AlphaFoldDB" id="A0A1J5QI48"/>
<dbReference type="PROSITE" id="PS51007">
    <property type="entry name" value="CYTC"/>
    <property type="match status" value="1"/>
</dbReference>
<keyword evidence="2" id="KW-0349">Heme</keyword>
<protein>
    <submittedName>
        <fullName evidence="7">Cytochrome c-551</fullName>
    </submittedName>
</protein>
<evidence type="ECO:0000256" key="3">
    <source>
        <dbReference type="ARBA" id="ARBA00022723"/>
    </source>
</evidence>
<keyword evidence="4" id="KW-0249">Electron transport</keyword>
<keyword evidence="3" id="KW-0479">Metal-binding</keyword>
<organism evidence="7">
    <name type="scientific">mine drainage metagenome</name>
    <dbReference type="NCBI Taxonomy" id="410659"/>
    <lineage>
        <taxon>unclassified sequences</taxon>
        <taxon>metagenomes</taxon>
        <taxon>ecological metagenomes</taxon>
    </lineage>
</organism>
<reference evidence="7" key="1">
    <citation type="submission" date="2016-10" db="EMBL/GenBank/DDBJ databases">
        <title>Sequence of Gallionella enrichment culture.</title>
        <authorList>
            <person name="Poehlein A."/>
            <person name="Muehling M."/>
            <person name="Daniel R."/>
        </authorList>
    </citation>
    <scope>NUCLEOTIDE SEQUENCE</scope>
</reference>
<accession>A0A1J5QI48</accession>
<dbReference type="GO" id="GO:0005506">
    <property type="term" value="F:iron ion binding"/>
    <property type="evidence" value="ECO:0007669"/>
    <property type="project" value="InterPro"/>
</dbReference>
<keyword evidence="1" id="KW-0813">Transport</keyword>
<dbReference type="Gene3D" id="1.10.760.10">
    <property type="entry name" value="Cytochrome c-like domain"/>
    <property type="match status" value="1"/>
</dbReference>
<evidence type="ECO:0000259" key="6">
    <source>
        <dbReference type="PROSITE" id="PS51007"/>
    </source>
</evidence>
<dbReference type="SUPFAM" id="SSF46626">
    <property type="entry name" value="Cytochrome c"/>
    <property type="match status" value="1"/>
</dbReference>
<evidence type="ECO:0000256" key="1">
    <source>
        <dbReference type="ARBA" id="ARBA00022448"/>
    </source>
</evidence>
<evidence type="ECO:0000256" key="4">
    <source>
        <dbReference type="ARBA" id="ARBA00022982"/>
    </source>
</evidence>
<evidence type="ECO:0000313" key="7">
    <source>
        <dbReference type="EMBL" id="OIQ77179.1"/>
    </source>
</evidence>
<sequence length="116" mass="12199">MRRIGVPVLAALVLAGAQCGPAEAASAADMLKLARSEGCFSCHSIAHKKVGPAYEAIAARYARDPNAAAVLQDAILNGHQGTWGVIPMPAYAPDGDLTPRQAHDLAQWILRLKSSK</sequence>
<dbReference type="Pfam" id="PF00034">
    <property type="entry name" value="Cytochrom_C"/>
    <property type="match status" value="1"/>
</dbReference>
<dbReference type="InterPro" id="IPR009056">
    <property type="entry name" value="Cyt_c-like_dom"/>
</dbReference>
<feature type="domain" description="Cytochrome c" evidence="6">
    <location>
        <begin position="22"/>
        <end position="113"/>
    </location>
</feature>
<name>A0A1J5QI48_9ZZZZ</name>
<keyword evidence="5" id="KW-0408">Iron</keyword>
<dbReference type="PRINTS" id="PR00606">
    <property type="entry name" value="CYTCHROMECID"/>
</dbReference>
<dbReference type="InterPro" id="IPR036909">
    <property type="entry name" value="Cyt_c-like_dom_sf"/>
</dbReference>
<comment type="caution">
    <text evidence="7">The sequence shown here is derived from an EMBL/GenBank/DDBJ whole genome shotgun (WGS) entry which is preliminary data.</text>
</comment>
<dbReference type="GO" id="GO:0009055">
    <property type="term" value="F:electron transfer activity"/>
    <property type="evidence" value="ECO:0007669"/>
    <property type="project" value="InterPro"/>
</dbReference>